<comment type="catalytic activity">
    <reaction evidence="4 5">
        <text>O-phospho-L-tyrosyl-[protein] + H2O = L-tyrosyl-[protein] + phosphate</text>
        <dbReference type="Rhea" id="RHEA:10684"/>
        <dbReference type="Rhea" id="RHEA-COMP:10136"/>
        <dbReference type="Rhea" id="RHEA-COMP:20101"/>
        <dbReference type="ChEBI" id="CHEBI:15377"/>
        <dbReference type="ChEBI" id="CHEBI:43474"/>
        <dbReference type="ChEBI" id="CHEBI:46858"/>
        <dbReference type="ChEBI" id="CHEBI:61978"/>
        <dbReference type="EC" id="3.1.3.48"/>
    </reaction>
</comment>
<dbReference type="PIRSF" id="PIRSF016557">
    <property type="entry name" value="Caps_synth_CpsB"/>
    <property type="match status" value="1"/>
</dbReference>
<comment type="similarity">
    <text evidence="1 5">Belongs to the metallo-dependent hydrolases superfamily. CpsB/CapC family.</text>
</comment>
<dbReference type="GO" id="GO:0004725">
    <property type="term" value="F:protein tyrosine phosphatase activity"/>
    <property type="evidence" value="ECO:0007669"/>
    <property type="project" value="UniProtKB-UniRule"/>
</dbReference>
<dbReference type="OrthoDB" id="9788539at2"/>
<dbReference type="PANTHER" id="PTHR39181:SF1">
    <property type="entry name" value="TYROSINE-PROTEIN PHOSPHATASE YWQE"/>
    <property type="match status" value="1"/>
</dbReference>
<dbReference type="Proteomes" id="UP000189941">
    <property type="component" value="Unassembled WGS sequence"/>
</dbReference>
<reference evidence="7" key="1">
    <citation type="submission" date="2017-02" db="EMBL/GenBank/DDBJ databases">
        <authorList>
            <person name="Varghese N."/>
            <person name="Submissions S."/>
        </authorList>
    </citation>
    <scope>NUCLEOTIDE SEQUENCE [LARGE SCALE GENOMIC DNA]</scope>
    <source>
        <strain evidence="7">DSM 15739</strain>
    </source>
</reference>
<evidence type="ECO:0000256" key="2">
    <source>
        <dbReference type="ARBA" id="ARBA00022801"/>
    </source>
</evidence>
<organism evidence="6 7">
    <name type="scientific">Globicatella sulfidifaciens DSM 15739</name>
    <dbReference type="NCBI Taxonomy" id="1121925"/>
    <lineage>
        <taxon>Bacteria</taxon>
        <taxon>Bacillati</taxon>
        <taxon>Bacillota</taxon>
        <taxon>Bacilli</taxon>
        <taxon>Lactobacillales</taxon>
        <taxon>Aerococcaceae</taxon>
        <taxon>Globicatella</taxon>
    </lineage>
</organism>
<dbReference type="PANTHER" id="PTHR39181">
    <property type="entry name" value="TYROSINE-PROTEIN PHOSPHATASE YWQE"/>
    <property type="match status" value="1"/>
</dbReference>
<evidence type="ECO:0000256" key="3">
    <source>
        <dbReference type="ARBA" id="ARBA00022912"/>
    </source>
</evidence>
<name>A0A1T4NRV4_9LACT</name>
<evidence type="ECO:0000256" key="4">
    <source>
        <dbReference type="ARBA" id="ARBA00051722"/>
    </source>
</evidence>
<sequence>MLVDIHSHLLPGVDDGAKNIENSIELAQVAVSEGVEHLILTPHHYNNQYVNHKYDVIKATEELQKIYDRAGINLKVYPSQEIRIHHDLLDNILYKDDYLSLDARGKYYLIEMPTKSVPDYALDLIKKMIQQGMVPVIAHPERNHAFAKDIRLLYQFIEAGCLSQVTSHSYIGFYGEKLRKISQEMIEHNLIHIISSDAHHLEYRPFNMQKAYEQVELDYDSRLAEYFKHNAAAVFNGDDIVTMRPKKKKRFGLF</sequence>
<dbReference type="InterPro" id="IPR016667">
    <property type="entry name" value="Caps_polysacc_synth_CpsB/CapC"/>
</dbReference>
<evidence type="ECO:0000256" key="5">
    <source>
        <dbReference type="PIRNR" id="PIRNR016557"/>
    </source>
</evidence>
<dbReference type="STRING" id="1121925.SAMN02746011_01841"/>
<keyword evidence="3 5" id="KW-0904">Protein phosphatase</keyword>
<keyword evidence="2 5" id="KW-0378">Hydrolase</keyword>
<dbReference type="EMBL" id="FUWO01000022">
    <property type="protein sequence ID" value="SJZ81934.1"/>
    <property type="molecule type" value="Genomic_DNA"/>
</dbReference>
<dbReference type="GO" id="GO:0030145">
    <property type="term" value="F:manganese ion binding"/>
    <property type="evidence" value="ECO:0007669"/>
    <property type="project" value="UniProtKB-UniRule"/>
</dbReference>
<evidence type="ECO:0000313" key="7">
    <source>
        <dbReference type="Proteomes" id="UP000189941"/>
    </source>
</evidence>
<dbReference type="SUPFAM" id="SSF89550">
    <property type="entry name" value="PHP domain-like"/>
    <property type="match status" value="1"/>
</dbReference>
<dbReference type="AlphaFoldDB" id="A0A1T4NRV4"/>
<gene>
    <name evidence="6" type="ORF">SAMN02746011_01841</name>
</gene>
<accession>A0A1T4NRV4</accession>
<dbReference type="Gene3D" id="3.20.20.140">
    <property type="entry name" value="Metal-dependent hydrolases"/>
    <property type="match status" value="1"/>
</dbReference>
<protein>
    <recommendedName>
        <fullName evidence="5">Tyrosine-protein phosphatase</fullName>
        <ecNumber evidence="5">3.1.3.48</ecNumber>
    </recommendedName>
</protein>
<evidence type="ECO:0000313" key="6">
    <source>
        <dbReference type="EMBL" id="SJZ81934.1"/>
    </source>
</evidence>
<keyword evidence="7" id="KW-1185">Reference proteome</keyword>
<evidence type="ECO:0000256" key="1">
    <source>
        <dbReference type="ARBA" id="ARBA00005750"/>
    </source>
</evidence>
<dbReference type="InterPro" id="IPR016195">
    <property type="entry name" value="Pol/histidinol_Pase-like"/>
</dbReference>
<dbReference type="Pfam" id="PF19567">
    <property type="entry name" value="CpsB_CapC"/>
    <property type="match status" value="1"/>
</dbReference>
<proteinExistence type="inferred from homology"/>
<dbReference type="RefSeq" id="WP_078756522.1">
    <property type="nucleotide sequence ID" value="NZ_FUWO01000022.1"/>
</dbReference>
<dbReference type="EC" id="3.1.3.48" evidence="5"/>